<name>A0A1N7J8M7_9RHOB</name>
<evidence type="ECO:0000313" key="9">
    <source>
        <dbReference type="EMBL" id="SIS45662.1"/>
    </source>
</evidence>
<dbReference type="RefSeq" id="WP_076483399.1">
    <property type="nucleotide sequence ID" value="NZ_FTOG01000001.1"/>
</dbReference>
<keyword evidence="10" id="KW-1185">Reference proteome</keyword>
<evidence type="ECO:0000256" key="7">
    <source>
        <dbReference type="SAM" id="Phobius"/>
    </source>
</evidence>
<evidence type="ECO:0000256" key="5">
    <source>
        <dbReference type="ARBA" id="ARBA00022982"/>
    </source>
</evidence>
<comment type="subunit">
    <text evidence="6">The complex is composed of six subunits: RnfA, RnfB, RnfC, RnfD, RnfE and RnfG.</text>
</comment>
<keyword evidence="3 6" id="KW-0285">Flavoprotein</keyword>
<dbReference type="HAMAP" id="MF_00479">
    <property type="entry name" value="RsxG_RnfG"/>
    <property type="match status" value="1"/>
</dbReference>
<accession>A0A1N7J8M7</accession>
<protein>
    <recommendedName>
        <fullName evidence="6">Ion-translocating oxidoreductase complex subunit G</fullName>
        <ecNumber evidence="6">7.-.-.-</ecNumber>
    </recommendedName>
    <alternativeName>
        <fullName evidence="6">Rnf electron transport complex subunit G</fullName>
    </alternativeName>
</protein>
<evidence type="ECO:0000256" key="2">
    <source>
        <dbReference type="ARBA" id="ARBA00022553"/>
    </source>
</evidence>
<keyword evidence="5 6" id="KW-0249">Electron transport</keyword>
<dbReference type="SMART" id="SM00900">
    <property type="entry name" value="FMN_bind"/>
    <property type="match status" value="1"/>
</dbReference>
<keyword evidence="6 7" id="KW-0472">Membrane</keyword>
<dbReference type="GO" id="GO:0022900">
    <property type="term" value="P:electron transport chain"/>
    <property type="evidence" value="ECO:0007669"/>
    <property type="project" value="UniProtKB-UniRule"/>
</dbReference>
<dbReference type="Pfam" id="PF04205">
    <property type="entry name" value="FMN_bind"/>
    <property type="match status" value="1"/>
</dbReference>
<comment type="subcellular location">
    <subcellularLocation>
        <location evidence="6">Cell inner membrane</location>
        <topology evidence="6">Single-pass membrane protein</topology>
    </subcellularLocation>
</comment>
<dbReference type="PIRSF" id="PIRSF006091">
    <property type="entry name" value="E_trnsport_RnfG"/>
    <property type="match status" value="1"/>
</dbReference>
<keyword evidence="6" id="KW-1003">Cell membrane</keyword>
<dbReference type="EC" id="7.-.-.-" evidence="6"/>
<dbReference type="InterPro" id="IPR007329">
    <property type="entry name" value="FMN-bd"/>
</dbReference>
<dbReference type="EMBL" id="FTOG01000001">
    <property type="protein sequence ID" value="SIS45662.1"/>
    <property type="molecule type" value="Genomic_DNA"/>
</dbReference>
<dbReference type="PANTHER" id="PTHR36118:SF1">
    <property type="entry name" value="ION-TRANSLOCATING OXIDOREDUCTASE COMPLEX SUBUNIT G"/>
    <property type="match status" value="1"/>
</dbReference>
<dbReference type="InterPro" id="IPR010209">
    <property type="entry name" value="Ion_transpt_RnfG/RsxG"/>
</dbReference>
<reference evidence="10" key="1">
    <citation type="submission" date="2017-01" db="EMBL/GenBank/DDBJ databases">
        <authorList>
            <person name="Varghese N."/>
            <person name="Submissions S."/>
        </authorList>
    </citation>
    <scope>NUCLEOTIDE SEQUENCE [LARGE SCALE GENOMIC DNA]</scope>
    <source>
        <strain evidence="10">DSM 19945</strain>
    </source>
</reference>
<keyword evidence="6 7" id="KW-0812">Transmembrane</keyword>
<keyword evidence="6 7" id="KW-1133">Transmembrane helix</keyword>
<proteinExistence type="inferred from homology"/>
<dbReference type="OrthoDB" id="9784165at2"/>
<feature type="domain" description="FMN-binding" evidence="8">
    <location>
        <begin position="110"/>
        <end position="202"/>
    </location>
</feature>
<dbReference type="GO" id="GO:0005886">
    <property type="term" value="C:plasma membrane"/>
    <property type="evidence" value="ECO:0007669"/>
    <property type="project" value="UniProtKB-SubCell"/>
</dbReference>
<evidence type="ECO:0000256" key="1">
    <source>
        <dbReference type="ARBA" id="ARBA00022448"/>
    </source>
</evidence>
<sequence length="219" mass="23153">MSEDIKEPKPAKSWLKSSPFAHGLMLGLFSLVTAGLLAMADQTTQAPIAQRSAEDLAASLAQVLPAEIYDNDPATDLRSVEDADEGMVSVHIAAKGNSVTGMAYELVGFGYSGAIRVLIGIAPDGTLLGVRVLSHTETPGLGDKIEVAKGDWIEGFTGRSLTDPTPDGWKVKRDGGVFDQFSGATITPRAVVGTIARGLTFYERNRLALTAPIPRNGDE</sequence>
<dbReference type="PANTHER" id="PTHR36118">
    <property type="entry name" value="ION-TRANSLOCATING OXIDOREDUCTASE COMPLEX SUBUNIT G"/>
    <property type="match status" value="1"/>
</dbReference>
<dbReference type="GO" id="GO:0010181">
    <property type="term" value="F:FMN binding"/>
    <property type="evidence" value="ECO:0007669"/>
    <property type="project" value="InterPro"/>
</dbReference>
<evidence type="ECO:0000313" key="10">
    <source>
        <dbReference type="Proteomes" id="UP000186221"/>
    </source>
</evidence>
<evidence type="ECO:0000256" key="6">
    <source>
        <dbReference type="HAMAP-Rule" id="MF_00479"/>
    </source>
</evidence>
<keyword evidence="1 6" id="KW-0813">Transport</keyword>
<keyword evidence="4 6" id="KW-0288">FMN</keyword>
<dbReference type="AlphaFoldDB" id="A0A1N7J8M7"/>
<comment type="function">
    <text evidence="6">Part of a membrane-bound complex that couples electron transfer with translocation of ions across the membrane.</text>
</comment>
<evidence type="ECO:0000259" key="8">
    <source>
        <dbReference type="SMART" id="SM00900"/>
    </source>
</evidence>
<dbReference type="NCBIfam" id="TIGR01947">
    <property type="entry name" value="rnfG"/>
    <property type="match status" value="1"/>
</dbReference>
<dbReference type="Proteomes" id="UP000186221">
    <property type="component" value="Unassembled WGS sequence"/>
</dbReference>
<feature type="transmembrane region" description="Helical" evidence="7">
    <location>
        <begin position="20"/>
        <end position="40"/>
    </location>
</feature>
<dbReference type="STRING" id="453582.SAMN05421580_101467"/>
<comment type="similarity">
    <text evidence="6">Belongs to the RnfG family.</text>
</comment>
<feature type="modified residue" description="FMN phosphoryl threonine" evidence="6">
    <location>
        <position position="185"/>
    </location>
</feature>
<keyword evidence="2 6" id="KW-0597">Phosphoprotein</keyword>
<evidence type="ECO:0000256" key="3">
    <source>
        <dbReference type="ARBA" id="ARBA00022630"/>
    </source>
</evidence>
<keyword evidence="6" id="KW-1278">Translocase</keyword>
<gene>
    <name evidence="6" type="primary">rnfG</name>
    <name evidence="9" type="ORF">SAMN05421580_101467</name>
</gene>
<comment type="cofactor">
    <cofactor evidence="6">
        <name>FMN</name>
        <dbReference type="ChEBI" id="CHEBI:58210"/>
    </cofactor>
</comment>
<evidence type="ECO:0000256" key="4">
    <source>
        <dbReference type="ARBA" id="ARBA00022643"/>
    </source>
</evidence>
<dbReference type="GO" id="GO:0009055">
    <property type="term" value="F:electron transfer activity"/>
    <property type="evidence" value="ECO:0007669"/>
    <property type="project" value="InterPro"/>
</dbReference>
<organism evidence="9 10">
    <name type="scientific">Rhodobacter aestuarii</name>
    <dbReference type="NCBI Taxonomy" id="453582"/>
    <lineage>
        <taxon>Bacteria</taxon>
        <taxon>Pseudomonadati</taxon>
        <taxon>Pseudomonadota</taxon>
        <taxon>Alphaproteobacteria</taxon>
        <taxon>Rhodobacterales</taxon>
        <taxon>Rhodobacter group</taxon>
        <taxon>Rhodobacter</taxon>
    </lineage>
</organism>
<dbReference type="NCBIfam" id="NF002519">
    <property type="entry name" value="PRK01908.1"/>
    <property type="match status" value="1"/>
</dbReference>
<keyword evidence="6" id="KW-0997">Cell inner membrane</keyword>